<evidence type="ECO:0008006" key="3">
    <source>
        <dbReference type="Google" id="ProtNLM"/>
    </source>
</evidence>
<evidence type="ECO:0000313" key="2">
    <source>
        <dbReference type="Proteomes" id="UP000290565"/>
    </source>
</evidence>
<dbReference type="Proteomes" id="UP000290565">
    <property type="component" value="Unassembled WGS sequence"/>
</dbReference>
<organism evidence="1 2">
    <name type="scientific">Bradyrhizobium zhanjiangense</name>
    <dbReference type="NCBI Taxonomy" id="1325107"/>
    <lineage>
        <taxon>Bacteria</taxon>
        <taxon>Pseudomonadati</taxon>
        <taxon>Pseudomonadota</taxon>
        <taxon>Alphaproteobacteria</taxon>
        <taxon>Hyphomicrobiales</taxon>
        <taxon>Nitrobacteraceae</taxon>
        <taxon>Bradyrhizobium</taxon>
    </lineage>
</organism>
<gene>
    <name evidence="1" type="ORF">XH94_37940</name>
</gene>
<dbReference type="EMBL" id="LBJM01000207">
    <property type="protein sequence ID" value="RXH21818.1"/>
    <property type="molecule type" value="Genomic_DNA"/>
</dbReference>
<dbReference type="RefSeq" id="WP_128947674.1">
    <property type="nucleotide sequence ID" value="NZ_LBJM01000207.1"/>
</dbReference>
<proteinExistence type="predicted"/>
<reference evidence="1 2" key="1">
    <citation type="submission" date="2015-04" db="EMBL/GenBank/DDBJ databases">
        <title>Comparative genomics of rhizobia nodulating Arachis hypogaea in China.</title>
        <authorList>
            <person name="Li Y."/>
        </authorList>
    </citation>
    <scope>NUCLEOTIDE SEQUENCE [LARGE SCALE GENOMIC DNA]</scope>
    <source>
        <strain evidence="1 2">CCBAU 51787</strain>
    </source>
</reference>
<sequence length="116" mass="12607">MIDQHMLESPAPKLPIRFRRDLQYNAGNRCSQLLSRNMEHRVLDDVAPTSVGHLIAYGNCTASELIRQVTTDGTSVLAVADLLDQLYAAGMIEEDLDDSFAWQTGSPVTALSSGSG</sequence>
<name>A0A4Q0RS73_9BRAD</name>
<dbReference type="AlphaFoldDB" id="A0A4Q0RS73"/>
<accession>A0A4Q0RS73</accession>
<protein>
    <recommendedName>
        <fullName evidence="3">PqqD family protein</fullName>
    </recommendedName>
</protein>
<evidence type="ECO:0000313" key="1">
    <source>
        <dbReference type="EMBL" id="RXH21818.1"/>
    </source>
</evidence>
<comment type="caution">
    <text evidence="1">The sequence shown here is derived from an EMBL/GenBank/DDBJ whole genome shotgun (WGS) entry which is preliminary data.</text>
</comment>